<sequence>MPPLQLPESDVDLSPHTGYTRAHWEAAADGLLHSAWRFASPAGARLDFPGPPSGSGPASDGLEGFARSMLIAAFRVAGSGGDDPHGWLGRYARGLAAGTSARSGERWLPIRDHDDGGQPLVESASIALSLRLTRPWLWDRLEPGVQDEAADWLRGALTAVPAPNNWYLFPAMVAGFLEAVGRGDTETVRVRERADHLLDAWYRGDGWYSDGEGRAFDHYNGWALHFYPVLDAHLDGRRTHHADRLREFLGTFGYWFGADGAPLYMGRSMTYRFAASASIALGAVTGDSPLPGGQSRRLLSGSLKYFLDRGSLNGHGLLSLGWHGEHAPTLQRYSGPASPLWAAKAFACLLAPADAPLWTETERGAPVEQGDRVLASEAPGFLVQTTSGDGIARLHNHGSDKIRPPAAAGAAGADPLYNRLGYSTASGPTDARNEADNHVSLIWRGHRSARRQIVPIGAAAHGDWGWAGSWHQPVFDSSSPTVPGLRIESYVVVHGNAEVRIDRVVDALYEMRAEHTGWAVGEGGPVSELEPLAGWEGAGRVIAPAGTAFASFATMPRLGAPVAGTRVFVALARLRGADTPPVGVDDVEVHDDVVRFRFDPAGGGEGGTAPAIAVDLTRGTVEEVRA</sequence>
<evidence type="ECO:0000313" key="2">
    <source>
        <dbReference type="EMBL" id="GHD06917.1"/>
    </source>
</evidence>
<proteinExistence type="predicted"/>
<reference evidence="3" key="1">
    <citation type="journal article" date="2019" name="Int. J. Syst. Evol. Microbiol.">
        <title>The Global Catalogue of Microorganisms (GCM) 10K type strain sequencing project: providing services to taxonomists for standard genome sequencing and annotation.</title>
        <authorList>
            <consortium name="The Broad Institute Genomics Platform"/>
            <consortium name="The Broad Institute Genome Sequencing Center for Infectious Disease"/>
            <person name="Wu L."/>
            <person name="Ma J."/>
        </authorList>
    </citation>
    <scope>NUCLEOTIDE SEQUENCE [LARGE SCALE GENOMIC DNA]</scope>
    <source>
        <strain evidence="3">KCTC 19466</strain>
    </source>
</reference>
<protein>
    <recommendedName>
        <fullName evidence="1">DUF2264 domain-containing protein</fullName>
    </recommendedName>
</protein>
<feature type="domain" description="DUF2264" evidence="1">
    <location>
        <begin position="20"/>
        <end position="363"/>
    </location>
</feature>
<gene>
    <name evidence="2" type="ORF">GCM10008096_17410</name>
</gene>
<dbReference type="PIRSF" id="PIRSF014753">
    <property type="entry name" value="UCP014753"/>
    <property type="match status" value="1"/>
</dbReference>
<name>A0ABQ3GJX0_9MICC</name>
<keyword evidence="3" id="KW-1185">Reference proteome</keyword>
<accession>A0ABQ3GJX0</accession>
<dbReference type="PANTHER" id="PTHR35339">
    <property type="entry name" value="LINALOOL DEHYDRATASE_ISOMERASE DOMAIN-CONTAINING PROTEIN"/>
    <property type="match status" value="1"/>
</dbReference>
<comment type="caution">
    <text evidence="2">The sequence shown here is derived from an EMBL/GenBank/DDBJ whole genome shotgun (WGS) entry which is preliminary data.</text>
</comment>
<organism evidence="2 3">
    <name type="scientific">Zhihengliuella salsuginis</name>
    <dbReference type="NCBI Taxonomy" id="578222"/>
    <lineage>
        <taxon>Bacteria</taxon>
        <taxon>Bacillati</taxon>
        <taxon>Actinomycetota</taxon>
        <taxon>Actinomycetes</taxon>
        <taxon>Micrococcales</taxon>
        <taxon>Micrococcaceae</taxon>
        <taxon>Zhihengliuella</taxon>
    </lineage>
</organism>
<dbReference type="InterPro" id="IPR016624">
    <property type="entry name" value="UCP014753"/>
</dbReference>
<dbReference type="Pfam" id="PF10022">
    <property type="entry name" value="DUF2264"/>
    <property type="match status" value="1"/>
</dbReference>
<dbReference type="PANTHER" id="PTHR35339:SF4">
    <property type="entry name" value="LINALOOL DEHYDRATASE_ISOMERASE DOMAIN-CONTAINING PROTEIN"/>
    <property type="match status" value="1"/>
</dbReference>
<dbReference type="Proteomes" id="UP000642819">
    <property type="component" value="Unassembled WGS sequence"/>
</dbReference>
<dbReference type="EMBL" id="BMXK01000006">
    <property type="protein sequence ID" value="GHD06917.1"/>
    <property type="molecule type" value="Genomic_DNA"/>
</dbReference>
<evidence type="ECO:0000313" key="3">
    <source>
        <dbReference type="Proteomes" id="UP000642819"/>
    </source>
</evidence>
<evidence type="ECO:0000259" key="1">
    <source>
        <dbReference type="Pfam" id="PF10022"/>
    </source>
</evidence>
<dbReference type="InterPro" id="IPR049349">
    <property type="entry name" value="DUF2264_N"/>
</dbReference>
<dbReference type="RefSeq" id="WP_189349746.1">
    <property type="nucleotide sequence ID" value="NZ_BMXK01000006.1"/>
</dbReference>